<dbReference type="OrthoDB" id="5104212at2759"/>
<organism evidence="1 2">
    <name type="scientific">Fusarium beomiforme</name>
    <dbReference type="NCBI Taxonomy" id="44412"/>
    <lineage>
        <taxon>Eukaryota</taxon>
        <taxon>Fungi</taxon>
        <taxon>Dikarya</taxon>
        <taxon>Ascomycota</taxon>
        <taxon>Pezizomycotina</taxon>
        <taxon>Sordariomycetes</taxon>
        <taxon>Hypocreomycetidae</taxon>
        <taxon>Hypocreales</taxon>
        <taxon>Nectriaceae</taxon>
        <taxon>Fusarium</taxon>
        <taxon>Fusarium burgessii species complex</taxon>
    </lineage>
</organism>
<evidence type="ECO:0000313" key="2">
    <source>
        <dbReference type="Proteomes" id="UP000730481"/>
    </source>
</evidence>
<dbReference type="AlphaFoldDB" id="A0A9P5A5V0"/>
<name>A0A9P5A5V0_9HYPO</name>
<evidence type="ECO:0000313" key="1">
    <source>
        <dbReference type="EMBL" id="KAF4332825.1"/>
    </source>
</evidence>
<reference evidence="1" key="1">
    <citation type="journal article" date="2017" name="Mycologia">
        <title>Fusarium algeriense, sp. nov., a novel toxigenic crown rot pathogen of durum wheat from Algeria is nested in the Fusarium burgessii species complex.</title>
        <authorList>
            <person name="Laraba I."/>
            <person name="Keddad A."/>
            <person name="Boureghda H."/>
            <person name="Abdallah N."/>
            <person name="Vaughan M.M."/>
            <person name="Proctor R.H."/>
            <person name="Busman M."/>
            <person name="O'Donnell K."/>
        </authorList>
    </citation>
    <scope>NUCLEOTIDE SEQUENCE</scope>
    <source>
        <strain evidence="1">NRRL 25174</strain>
    </source>
</reference>
<dbReference type="Proteomes" id="UP000730481">
    <property type="component" value="Unassembled WGS sequence"/>
</dbReference>
<gene>
    <name evidence="1" type="ORF">FBEOM_13383</name>
</gene>
<keyword evidence="2" id="KW-1185">Reference proteome</keyword>
<comment type="caution">
    <text evidence="1">The sequence shown here is derived from an EMBL/GenBank/DDBJ whole genome shotgun (WGS) entry which is preliminary data.</text>
</comment>
<sequence length="272" mass="31386">MRPVLTKPSALYKVLKAMCTLTSSEIDAQTALIQTLGLIALYEFGLGMFNESHRTLTSAFSMIPFLQEDLVYGDRESMLSWRLCLLTLDRNLKMYEGIARAGRILQYLRAVRGVRGEIPPDADHSRVEKELMEMFDNQGNIREPDYWSADDPQILSVCAVLIYGQQTRKTSSQEHAEPLLVDWFKRYRDLARKKISELISASVMADSDVKKLSVIGMFCVLHNLAFMSKNPGLTFSNEELETFRATLQQYALRWPFVLKYLQQLEYWFSRNE</sequence>
<dbReference type="EMBL" id="PVQB02000967">
    <property type="protein sequence ID" value="KAF4332825.1"/>
    <property type="molecule type" value="Genomic_DNA"/>
</dbReference>
<proteinExistence type="predicted"/>
<protein>
    <submittedName>
        <fullName evidence="1">Uncharacterized protein</fullName>
    </submittedName>
</protein>
<reference evidence="1" key="2">
    <citation type="submission" date="2020-02" db="EMBL/GenBank/DDBJ databases">
        <title>Identification and distribution of gene clusters putatively required for synthesis of sphingolipid metabolism inhibitors in phylogenetically diverse species of the filamentous fungus Fusarium.</title>
        <authorList>
            <person name="Kim H.-S."/>
            <person name="Busman M."/>
            <person name="Brown D.W."/>
            <person name="Divon H."/>
            <person name="Uhlig S."/>
            <person name="Proctor R.H."/>
        </authorList>
    </citation>
    <scope>NUCLEOTIDE SEQUENCE</scope>
    <source>
        <strain evidence="1">NRRL 25174</strain>
    </source>
</reference>
<accession>A0A9P5A5V0</accession>